<comment type="subcellular location">
    <subcellularLocation>
        <location evidence="5 6">Cytoplasm</location>
    </subcellularLocation>
</comment>
<feature type="domain" description="OB-fold nucleic acid binding" evidence="8">
    <location>
        <begin position="24"/>
        <end position="117"/>
    </location>
</feature>
<sequence length="458" mass="51302">MSQQFGFPSETTESSSQQRDSVVYNVEQLNSHIRQTLEGQLGQVWLRAEVSNFKPHSSGHFYFSLKDSRAQISAIMFRGHNAKLKFKPHDGLEVIVRGRITVYEPRGTYQIVCETMEPVGAGALQKQFEQLKEKLKSEGLFDSARKRQIPPYPRHVAIVTSPTGAAIQDILNVMRRRARNVELTLVPAIVQGAAAASSLCEAFSQAVKLPVDVIIIGRGGGSMEDLWCFNDEKLARLVAASPIPVISAVGHEIDFTICDFVADLRAPTPSAAAELVAKSSHEILQKLQHLDRMLNTSLQKFLKLKMQSLVLTSRRLVDPKKKLQDYAFRNDELLTRLEQATRVYFLHLKKDIQLLEKKLVSPRDIIQNLRSRVEKMQILMNRSIDHRLNQASYRLKSNMGKLDSLSPLAVVDRGYSITTTGTKVVKSVKDIKKNDEIEIKVTDGVITAEVTGTKSTKG</sequence>
<reference evidence="9 10" key="1">
    <citation type="journal article" date="2013" name="ISME J.">
        <title>By their genes ye shall know them: genomic signatures of predatory bacteria.</title>
        <authorList>
            <person name="Pasternak Z."/>
            <person name="Pietrokovski S."/>
            <person name="Rotem O."/>
            <person name="Gophna U."/>
            <person name="Lurie-Weinberger M.N."/>
            <person name="Jurkevitch E."/>
        </authorList>
    </citation>
    <scope>NUCLEOTIDE SEQUENCE [LARGE SCALE GENOMIC DNA]</scope>
    <source>
        <strain evidence="9 10">JSS</strain>
    </source>
</reference>
<dbReference type="Pfam" id="PF13742">
    <property type="entry name" value="tRNA_anti_2"/>
    <property type="match status" value="1"/>
</dbReference>
<organism evidence="9 10">
    <name type="scientific">Pseudobdellovibrio exovorus JSS</name>
    <dbReference type="NCBI Taxonomy" id="1184267"/>
    <lineage>
        <taxon>Bacteria</taxon>
        <taxon>Pseudomonadati</taxon>
        <taxon>Bdellovibrionota</taxon>
        <taxon>Bdellovibrionia</taxon>
        <taxon>Bdellovibrionales</taxon>
        <taxon>Pseudobdellovibrionaceae</taxon>
        <taxon>Pseudobdellovibrio</taxon>
    </lineage>
</organism>
<dbReference type="InterPro" id="IPR025824">
    <property type="entry name" value="OB-fold_nuc-bd_dom"/>
</dbReference>
<accession>M4VER8</accession>
<dbReference type="NCBIfam" id="TIGR00237">
    <property type="entry name" value="xseA"/>
    <property type="match status" value="1"/>
</dbReference>
<evidence type="ECO:0000256" key="6">
    <source>
        <dbReference type="RuleBase" id="RU004355"/>
    </source>
</evidence>
<dbReference type="OrthoDB" id="5288235at2"/>
<dbReference type="PANTHER" id="PTHR30008:SF0">
    <property type="entry name" value="EXODEOXYRIBONUCLEASE 7 LARGE SUBUNIT"/>
    <property type="match status" value="1"/>
</dbReference>
<comment type="catalytic activity">
    <reaction evidence="5 6">
        <text>Exonucleolytic cleavage in either 5'- to 3'- or 3'- to 5'-direction to yield nucleoside 5'-phosphates.</text>
        <dbReference type="EC" id="3.1.11.6"/>
    </reaction>
</comment>
<keyword evidence="1 5" id="KW-0963">Cytoplasm</keyword>
<dbReference type="PANTHER" id="PTHR30008">
    <property type="entry name" value="EXODEOXYRIBONUCLEASE 7 LARGE SUBUNIT"/>
    <property type="match status" value="1"/>
</dbReference>
<dbReference type="CDD" id="cd04489">
    <property type="entry name" value="ExoVII_LU_OBF"/>
    <property type="match status" value="1"/>
</dbReference>
<dbReference type="RefSeq" id="WP_015471011.1">
    <property type="nucleotide sequence ID" value="NC_020813.1"/>
</dbReference>
<dbReference type="Proteomes" id="UP000012040">
    <property type="component" value="Chromosome"/>
</dbReference>
<dbReference type="PATRIC" id="fig|1184267.3.peg.2336"/>
<dbReference type="EMBL" id="CP003537">
    <property type="protein sequence ID" value="AGH96521.1"/>
    <property type="molecule type" value="Genomic_DNA"/>
</dbReference>
<evidence type="ECO:0000313" key="9">
    <source>
        <dbReference type="EMBL" id="AGH96521.1"/>
    </source>
</evidence>
<dbReference type="GO" id="GO:0005737">
    <property type="term" value="C:cytoplasm"/>
    <property type="evidence" value="ECO:0007669"/>
    <property type="project" value="UniProtKB-SubCell"/>
</dbReference>
<evidence type="ECO:0000256" key="4">
    <source>
        <dbReference type="ARBA" id="ARBA00022839"/>
    </source>
</evidence>
<feature type="domain" description="Exonuclease VII large subunit C-terminal" evidence="7">
    <location>
        <begin position="140"/>
        <end position="448"/>
    </location>
</feature>
<dbReference type="GO" id="GO:0006308">
    <property type="term" value="P:DNA catabolic process"/>
    <property type="evidence" value="ECO:0007669"/>
    <property type="project" value="UniProtKB-UniRule"/>
</dbReference>
<dbReference type="AlphaFoldDB" id="M4VER8"/>
<evidence type="ECO:0000256" key="3">
    <source>
        <dbReference type="ARBA" id="ARBA00022801"/>
    </source>
</evidence>
<dbReference type="GO" id="GO:0009318">
    <property type="term" value="C:exodeoxyribonuclease VII complex"/>
    <property type="evidence" value="ECO:0007669"/>
    <property type="project" value="UniProtKB-UniRule"/>
</dbReference>
<dbReference type="KEGG" id="bex:A11Q_2305"/>
<gene>
    <name evidence="5" type="primary">xseA</name>
    <name evidence="9" type="ORF">A11Q_2305</name>
</gene>
<dbReference type="HOGENOM" id="CLU_023625_3_1_7"/>
<dbReference type="HAMAP" id="MF_00378">
    <property type="entry name" value="Exonuc_7_L"/>
    <property type="match status" value="1"/>
</dbReference>
<evidence type="ECO:0000256" key="1">
    <source>
        <dbReference type="ARBA" id="ARBA00022490"/>
    </source>
</evidence>
<name>M4VER8_9BACT</name>
<proteinExistence type="inferred from homology"/>
<dbReference type="InterPro" id="IPR003753">
    <property type="entry name" value="Exonuc_VII_L"/>
</dbReference>
<evidence type="ECO:0000259" key="8">
    <source>
        <dbReference type="Pfam" id="PF13742"/>
    </source>
</evidence>
<comment type="similarity">
    <text evidence="5 6">Belongs to the XseA family.</text>
</comment>
<dbReference type="InterPro" id="IPR020579">
    <property type="entry name" value="Exonuc_VII_lsu_C"/>
</dbReference>
<evidence type="ECO:0000259" key="7">
    <source>
        <dbReference type="Pfam" id="PF02601"/>
    </source>
</evidence>
<dbReference type="GO" id="GO:0008855">
    <property type="term" value="F:exodeoxyribonuclease VII activity"/>
    <property type="evidence" value="ECO:0007669"/>
    <property type="project" value="UniProtKB-UniRule"/>
</dbReference>
<dbReference type="eggNOG" id="COG1570">
    <property type="taxonomic scope" value="Bacteria"/>
</dbReference>
<keyword evidence="3 5" id="KW-0378">Hydrolase</keyword>
<comment type="function">
    <text evidence="5">Bidirectionally degrades single-stranded DNA into large acid-insoluble oligonucleotides, which are then degraded further into small acid-soluble oligonucleotides.</text>
</comment>
<comment type="subunit">
    <text evidence="5">Heterooligomer composed of large and small subunits.</text>
</comment>
<keyword evidence="10" id="KW-1185">Reference proteome</keyword>
<keyword evidence="4 5" id="KW-0269">Exonuclease</keyword>
<keyword evidence="2 5" id="KW-0540">Nuclease</keyword>
<dbReference type="Pfam" id="PF02601">
    <property type="entry name" value="Exonuc_VII_L"/>
    <property type="match status" value="1"/>
</dbReference>
<dbReference type="STRING" id="1184267.A11Q_2305"/>
<evidence type="ECO:0000313" key="10">
    <source>
        <dbReference type="Proteomes" id="UP000012040"/>
    </source>
</evidence>
<dbReference type="GO" id="GO:0003676">
    <property type="term" value="F:nucleic acid binding"/>
    <property type="evidence" value="ECO:0007669"/>
    <property type="project" value="InterPro"/>
</dbReference>
<evidence type="ECO:0000256" key="5">
    <source>
        <dbReference type="HAMAP-Rule" id="MF_00378"/>
    </source>
</evidence>
<protein>
    <recommendedName>
        <fullName evidence="5">Exodeoxyribonuclease 7 large subunit</fullName>
        <ecNumber evidence="5">3.1.11.6</ecNumber>
    </recommendedName>
    <alternativeName>
        <fullName evidence="5">Exodeoxyribonuclease VII large subunit</fullName>
        <shortName evidence="5">Exonuclease VII large subunit</shortName>
    </alternativeName>
</protein>
<evidence type="ECO:0000256" key="2">
    <source>
        <dbReference type="ARBA" id="ARBA00022722"/>
    </source>
</evidence>
<dbReference type="EC" id="3.1.11.6" evidence="5"/>